<feature type="compositionally biased region" description="Gly residues" evidence="2">
    <location>
        <begin position="157"/>
        <end position="169"/>
    </location>
</feature>
<feature type="compositionally biased region" description="Low complexity" evidence="2">
    <location>
        <begin position="124"/>
        <end position="144"/>
    </location>
</feature>
<proteinExistence type="predicted"/>
<reference evidence="3 4" key="1">
    <citation type="submission" date="2021-01" db="EMBL/GenBank/DDBJ databases">
        <title>Whole genome shotgun sequence of Plantactinospora mayteni NBRC 109088.</title>
        <authorList>
            <person name="Komaki H."/>
            <person name="Tamura T."/>
        </authorList>
    </citation>
    <scope>NUCLEOTIDE SEQUENCE [LARGE SCALE GENOMIC DNA]</scope>
    <source>
        <strain evidence="3 4">NBRC 109088</strain>
    </source>
</reference>
<dbReference type="InterPro" id="IPR042204">
    <property type="entry name" value="2Fe-2S-bd_N"/>
</dbReference>
<accession>A0ABQ4EG08</accession>
<evidence type="ECO:0000256" key="2">
    <source>
        <dbReference type="SAM" id="MobiDB-lite"/>
    </source>
</evidence>
<gene>
    <name evidence="3" type="ORF">Pma05_02290</name>
</gene>
<dbReference type="Proteomes" id="UP000621500">
    <property type="component" value="Unassembled WGS sequence"/>
</dbReference>
<dbReference type="Pfam" id="PF13510">
    <property type="entry name" value="Fer2_4"/>
    <property type="match status" value="1"/>
</dbReference>
<dbReference type="SUPFAM" id="SSF54292">
    <property type="entry name" value="2Fe-2S ferredoxin-like"/>
    <property type="match status" value="1"/>
</dbReference>
<keyword evidence="1" id="KW-0560">Oxidoreductase</keyword>
<feature type="region of interest" description="Disordered" evidence="2">
    <location>
        <begin position="1"/>
        <end position="25"/>
    </location>
</feature>
<evidence type="ECO:0008006" key="5">
    <source>
        <dbReference type="Google" id="ProtNLM"/>
    </source>
</evidence>
<protein>
    <recommendedName>
        <fullName evidence="5">(2Fe-2S)-binding protein</fullName>
    </recommendedName>
</protein>
<evidence type="ECO:0000313" key="4">
    <source>
        <dbReference type="Proteomes" id="UP000621500"/>
    </source>
</evidence>
<dbReference type="EMBL" id="BONX01000002">
    <property type="protein sequence ID" value="GIG93656.1"/>
    <property type="molecule type" value="Genomic_DNA"/>
</dbReference>
<organism evidence="3 4">
    <name type="scientific">Plantactinospora mayteni</name>
    <dbReference type="NCBI Taxonomy" id="566021"/>
    <lineage>
        <taxon>Bacteria</taxon>
        <taxon>Bacillati</taxon>
        <taxon>Actinomycetota</taxon>
        <taxon>Actinomycetes</taxon>
        <taxon>Micromonosporales</taxon>
        <taxon>Micromonosporaceae</taxon>
        <taxon>Plantactinospora</taxon>
    </lineage>
</organism>
<keyword evidence="4" id="KW-1185">Reference proteome</keyword>
<dbReference type="InterPro" id="IPR036010">
    <property type="entry name" value="2Fe-2S_ferredoxin-like_sf"/>
</dbReference>
<dbReference type="RefSeq" id="WP_239311480.1">
    <property type="nucleotide sequence ID" value="NZ_BAAAZQ010000003.1"/>
</dbReference>
<comment type="caution">
    <text evidence="3">The sequence shown here is derived from an EMBL/GenBank/DDBJ whole genome shotgun (WGS) entry which is preliminary data.</text>
</comment>
<feature type="region of interest" description="Disordered" evidence="2">
    <location>
        <begin position="97"/>
        <end position="186"/>
    </location>
</feature>
<evidence type="ECO:0000256" key="1">
    <source>
        <dbReference type="ARBA" id="ARBA00023002"/>
    </source>
</evidence>
<dbReference type="Gene3D" id="3.10.20.440">
    <property type="entry name" value="2Fe-2S iron-sulphur cluster binding domain, sarcosine oxidase, alpha subunit, N-terminal domain"/>
    <property type="match status" value="1"/>
</dbReference>
<sequence length="186" mass="18130">MPPPEPVASRADVPGGLPRPDPSRPAEFTIAVDGEPVPVRAGQTLAAALLAAGRRTTRRTRFADRPRGVFCGIGICFDCLVVCNGEPGVRACLRPAAPGDTVDTGRATAGTAEPGQHPADAVHAGQPSPGAAPAGRRLPGAAPAGQPPPGAAPAGQEPGGNGVGAGNGVGSEDVLGPGPSEGEVAG</sequence>
<name>A0ABQ4EG08_9ACTN</name>
<evidence type="ECO:0000313" key="3">
    <source>
        <dbReference type="EMBL" id="GIG93656.1"/>
    </source>
</evidence>